<protein>
    <submittedName>
        <fullName evidence="3">Helix-turn-helix domain-containing protein</fullName>
    </submittedName>
</protein>
<dbReference type="OrthoDB" id="2135502at2"/>
<dbReference type="Proteomes" id="UP001069145">
    <property type="component" value="Unassembled WGS sequence"/>
</dbReference>
<feature type="domain" description="Helix-turn-helix" evidence="1">
    <location>
        <begin position="41"/>
        <end position="91"/>
    </location>
</feature>
<dbReference type="Proteomes" id="UP000594771">
    <property type="component" value="Chromosome"/>
</dbReference>
<organism evidence="3 4">
    <name type="scientific">Aerococcus urinae</name>
    <dbReference type="NCBI Taxonomy" id="1376"/>
    <lineage>
        <taxon>Bacteria</taxon>
        <taxon>Bacillati</taxon>
        <taxon>Bacillota</taxon>
        <taxon>Bacilli</taxon>
        <taxon>Lactobacillales</taxon>
        <taxon>Aerococcaceae</taxon>
        <taxon>Aerococcus</taxon>
    </lineage>
</organism>
<sequence length="94" mass="11034">MSNIEIKLDPTVSKGFVDQLKPYLNQLAEDLKRDLAINREMLTIDEVCQLYSTSRNTVTEKWHRELGLPLSKLGNKIYIERQVLNDFIRSHPYQ</sequence>
<proteinExistence type="predicted"/>
<reference evidence="3 4" key="1">
    <citation type="submission" date="2020-12" db="EMBL/GenBank/DDBJ databases">
        <title>FDA dAtabase for Regulatory Grade micrObial Sequences (FDA-ARGOS): Supporting development and validation of Infectious Disease Dx tests.</title>
        <authorList>
            <person name="Sproer C."/>
            <person name="Gronow S."/>
            <person name="Severitt S."/>
            <person name="Schroder I."/>
            <person name="Tallon L."/>
            <person name="Sadzewicz L."/>
            <person name="Zhao X."/>
            <person name="Boylan J."/>
            <person name="Ott S."/>
            <person name="Bowen H."/>
            <person name="Vavikolanu K."/>
            <person name="Mehta A."/>
            <person name="Aluvathingal J."/>
            <person name="Nadendla S."/>
            <person name="Lowell S."/>
            <person name="Myers T."/>
            <person name="Yan Y."/>
            <person name="Sichtig H."/>
        </authorList>
    </citation>
    <scope>NUCLEOTIDE SEQUENCE [LARGE SCALE GENOMIC DNA]</scope>
    <source>
        <strain evidence="3 4">FDAARGOS_911</strain>
    </source>
</reference>
<evidence type="ECO:0000259" key="1">
    <source>
        <dbReference type="Pfam" id="PF12728"/>
    </source>
</evidence>
<dbReference type="EMBL" id="CP065662">
    <property type="protein sequence ID" value="QPS01111.1"/>
    <property type="molecule type" value="Genomic_DNA"/>
</dbReference>
<evidence type="ECO:0000313" key="3">
    <source>
        <dbReference type="EMBL" id="QPS01111.1"/>
    </source>
</evidence>
<dbReference type="RefSeq" id="WP_060778030.1">
    <property type="nucleotide sequence ID" value="NZ_CAJHLF010000003.1"/>
</dbReference>
<evidence type="ECO:0000313" key="5">
    <source>
        <dbReference type="Proteomes" id="UP001069145"/>
    </source>
</evidence>
<reference evidence="2" key="2">
    <citation type="submission" date="2022-09" db="EMBL/GenBank/DDBJ databases">
        <title>Aerococcus urinae taxonomy study.</title>
        <authorList>
            <person name="Christensen J."/>
            <person name="Senneby E."/>
        </authorList>
    </citation>
    <scope>NUCLEOTIDE SEQUENCE</scope>
    <source>
        <strain evidence="2">NLD-066-U95</strain>
    </source>
</reference>
<accession>A0A120I9P6</accession>
<dbReference type="Pfam" id="PF12728">
    <property type="entry name" value="HTH_17"/>
    <property type="match status" value="1"/>
</dbReference>
<evidence type="ECO:0000313" key="2">
    <source>
        <dbReference type="EMBL" id="MCY3053028.1"/>
    </source>
</evidence>
<dbReference type="KEGG" id="aun:AWM73_03025"/>
<dbReference type="GeneID" id="89333914"/>
<gene>
    <name evidence="3" type="ORF">I6G68_07020</name>
    <name evidence="2" type="ORF">ODY43_03410</name>
</gene>
<evidence type="ECO:0000313" key="4">
    <source>
        <dbReference type="Proteomes" id="UP000594771"/>
    </source>
</evidence>
<dbReference type="EMBL" id="JAOTML010000003">
    <property type="protein sequence ID" value="MCY3053028.1"/>
    <property type="molecule type" value="Genomic_DNA"/>
</dbReference>
<dbReference type="AlphaFoldDB" id="A0A120I9P6"/>
<keyword evidence="5" id="KW-1185">Reference proteome</keyword>
<dbReference type="InterPro" id="IPR041657">
    <property type="entry name" value="HTH_17"/>
</dbReference>
<name>A0A120I9P6_9LACT</name>